<dbReference type="InterPro" id="IPR036236">
    <property type="entry name" value="Znf_C2H2_sf"/>
</dbReference>
<dbReference type="GO" id="GO:0005634">
    <property type="term" value="C:nucleus"/>
    <property type="evidence" value="ECO:0007669"/>
    <property type="project" value="UniProtKB-SubCell"/>
</dbReference>
<evidence type="ECO:0000313" key="12">
    <source>
        <dbReference type="Proteomes" id="UP000075901"/>
    </source>
</evidence>
<dbReference type="FunFam" id="3.30.160.60:FF:003223">
    <property type="entry name" value="FI23536p1"/>
    <property type="match status" value="1"/>
</dbReference>
<dbReference type="FunFam" id="3.30.160.60:FF:000100">
    <property type="entry name" value="Zinc finger 45-like"/>
    <property type="match status" value="1"/>
</dbReference>
<reference evidence="11" key="2">
    <citation type="submission" date="2020-05" db="UniProtKB">
        <authorList>
            <consortium name="EnsemblMetazoa"/>
        </authorList>
    </citation>
    <scope>IDENTIFICATION</scope>
    <source>
        <strain evidence="11">maculatus3</strain>
    </source>
</reference>
<dbReference type="PROSITE" id="PS00028">
    <property type="entry name" value="ZINC_FINGER_C2H2_1"/>
    <property type="match status" value="5"/>
</dbReference>
<feature type="domain" description="C2H2-type" evidence="10">
    <location>
        <begin position="26"/>
        <end position="56"/>
    </location>
</feature>
<evidence type="ECO:0000256" key="3">
    <source>
        <dbReference type="ARBA" id="ARBA00022737"/>
    </source>
</evidence>
<keyword evidence="6" id="KW-0238">DNA-binding</keyword>
<feature type="compositionally biased region" description="Basic and acidic residues" evidence="9">
    <location>
        <begin position="62"/>
        <end position="76"/>
    </location>
</feature>
<dbReference type="GO" id="GO:0000978">
    <property type="term" value="F:RNA polymerase II cis-regulatory region sequence-specific DNA binding"/>
    <property type="evidence" value="ECO:0007669"/>
    <property type="project" value="TreeGrafter"/>
</dbReference>
<dbReference type="AlphaFoldDB" id="A0A182T1R3"/>
<keyword evidence="7" id="KW-0539">Nucleus</keyword>
<keyword evidence="4 8" id="KW-0863">Zinc-finger</keyword>
<keyword evidence="3" id="KW-0677">Repeat</keyword>
<dbReference type="InterPro" id="IPR013087">
    <property type="entry name" value="Znf_C2H2_type"/>
</dbReference>
<evidence type="ECO:0000256" key="6">
    <source>
        <dbReference type="ARBA" id="ARBA00023125"/>
    </source>
</evidence>
<evidence type="ECO:0000313" key="11">
    <source>
        <dbReference type="EnsemblMetazoa" id="AMAM017873-PA"/>
    </source>
</evidence>
<dbReference type="VEuPathDB" id="VectorBase:AMAM017873"/>
<dbReference type="SMART" id="SM00355">
    <property type="entry name" value="ZnF_C2H2"/>
    <property type="match status" value="6"/>
</dbReference>
<sequence length="233" mass="27320">MEEALSLVQTTSLEYSVHEEEEGYVFTCNLCDRTFQRKHNLEKHRCRFYERQNLQPTTIDGETTRVDEETATERSTHQTGIGTSDLPASQEVIYCMLCDRRFSSTSGLKYHLKRHTGIKAFACLYCEKRFTANSNLHAHIRNVHSQRKDYRCTECNELFKTKDHLNKHQRSRHRQERAFVCGECGKSYLQRSHLNDHMAASHREVRYMCNVCNGSYVSKSSLKRHQQQKHGIP</sequence>
<evidence type="ECO:0000256" key="1">
    <source>
        <dbReference type="ARBA" id="ARBA00004123"/>
    </source>
</evidence>
<evidence type="ECO:0000256" key="2">
    <source>
        <dbReference type="ARBA" id="ARBA00022723"/>
    </source>
</evidence>
<reference evidence="12" key="1">
    <citation type="submission" date="2013-09" db="EMBL/GenBank/DDBJ databases">
        <title>The Genome Sequence of Anopheles maculatus species B.</title>
        <authorList>
            <consortium name="The Broad Institute Genomics Platform"/>
            <person name="Neafsey D.E."/>
            <person name="Besansky N."/>
            <person name="Howell P."/>
            <person name="Walton C."/>
            <person name="Young S.K."/>
            <person name="Zeng Q."/>
            <person name="Gargeya S."/>
            <person name="Fitzgerald M."/>
            <person name="Haas B."/>
            <person name="Abouelleil A."/>
            <person name="Allen A.W."/>
            <person name="Alvarado L."/>
            <person name="Arachchi H.M."/>
            <person name="Berlin A.M."/>
            <person name="Chapman S.B."/>
            <person name="Gainer-Dewar J."/>
            <person name="Goldberg J."/>
            <person name="Griggs A."/>
            <person name="Gujja S."/>
            <person name="Hansen M."/>
            <person name="Howarth C."/>
            <person name="Imamovic A."/>
            <person name="Ireland A."/>
            <person name="Larimer J."/>
            <person name="McCowan C."/>
            <person name="Murphy C."/>
            <person name="Pearson M."/>
            <person name="Poon T.W."/>
            <person name="Priest M."/>
            <person name="Roberts A."/>
            <person name="Saif S."/>
            <person name="Shea T."/>
            <person name="Sisk P."/>
            <person name="Sykes S."/>
            <person name="Wortman J."/>
            <person name="Nusbaum C."/>
            <person name="Birren B."/>
        </authorList>
    </citation>
    <scope>NUCLEOTIDE SEQUENCE [LARGE SCALE GENOMIC DNA]</scope>
    <source>
        <strain evidence="12">maculatus3</strain>
    </source>
</reference>
<dbReference type="EnsemblMetazoa" id="AMAM017873-RA">
    <property type="protein sequence ID" value="AMAM017873-PA"/>
    <property type="gene ID" value="AMAM017873"/>
</dbReference>
<feature type="domain" description="C2H2-type" evidence="10">
    <location>
        <begin position="121"/>
        <end position="149"/>
    </location>
</feature>
<dbReference type="GO" id="GO:0003700">
    <property type="term" value="F:DNA-binding transcription factor activity"/>
    <property type="evidence" value="ECO:0007669"/>
    <property type="project" value="TreeGrafter"/>
</dbReference>
<proteinExistence type="predicted"/>
<evidence type="ECO:0000256" key="5">
    <source>
        <dbReference type="ARBA" id="ARBA00022833"/>
    </source>
</evidence>
<keyword evidence="5" id="KW-0862">Zinc</keyword>
<dbReference type="InterPro" id="IPR050589">
    <property type="entry name" value="Ikaros_C2H2-ZF"/>
</dbReference>
<evidence type="ECO:0000256" key="4">
    <source>
        <dbReference type="ARBA" id="ARBA00022771"/>
    </source>
</evidence>
<name>A0A182T1R3_9DIPT</name>
<dbReference type="PANTHER" id="PTHR24404">
    <property type="entry name" value="ZINC FINGER PROTEIN"/>
    <property type="match status" value="1"/>
</dbReference>
<organism evidence="11 12">
    <name type="scientific">Anopheles maculatus</name>
    <dbReference type="NCBI Taxonomy" id="74869"/>
    <lineage>
        <taxon>Eukaryota</taxon>
        <taxon>Metazoa</taxon>
        <taxon>Ecdysozoa</taxon>
        <taxon>Arthropoda</taxon>
        <taxon>Hexapoda</taxon>
        <taxon>Insecta</taxon>
        <taxon>Pterygota</taxon>
        <taxon>Neoptera</taxon>
        <taxon>Endopterygota</taxon>
        <taxon>Diptera</taxon>
        <taxon>Nematocera</taxon>
        <taxon>Culicoidea</taxon>
        <taxon>Culicidae</taxon>
        <taxon>Anophelinae</taxon>
        <taxon>Anopheles</taxon>
        <taxon>Anopheles maculatus group</taxon>
    </lineage>
</organism>
<evidence type="ECO:0000256" key="9">
    <source>
        <dbReference type="SAM" id="MobiDB-lite"/>
    </source>
</evidence>
<feature type="domain" description="C2H2-type" evidence="10">
    <location>
        <begin position="150"/>
        <end position="178"/>
    </location>
</feature>
<feature type="domain" description="C2H2-type" evidence="10">
    <location>
        <begin position="179"/>
        <end position="207"/>
    </location>
</feature>
<feature type="domain" description="C2H2-type" evidence="10">
    <location>
        <begin position="93"/>
        <end position="120"/>
    </location>
</feature>
<protein>
    <recommendedName>
        <fullName evidence="10">C2H2-type domain-containing protein</fullName>
    </recommendedName>
</protein>
<keyword evidence="2" id="KW-0479">Metal-binding</keyword>
<accession>A0A182T1R3</accession>
<dbReference type="Proteomes" id="UP000075901">
    <property type="component" value="Unassembled WGS sequence"/>
</dbReference>
<dbReference type="PANTHER" id="PTHR24404:SF114">
    <property type="entry name" value="KLUMPFUSS, ISOFORM B-RELATED"/>
    <property type="match status" value="1"/>
</dbReference>
<dbReference type="Pfam" id="PF00096">
    <property type="entry name" value="zf-C2H2"/>
    <property type="match status" value="6"/>
</dbReference>
<feature type="region of interest" description="Disordered" evidence="9">
    <location>
        <begin position="57"/>
        <end position="83"/>
    </location>
</feature>
<dbReference type="GO" id="GO:0008270">
    <property type="term" value="F:zinc ion binding"/>
    <property type="evidence" value="ECO:0007669"/>
    <property type="project" value="UniProtKB-KW"/>
</dbReference>
<evidence type="ECO:0000259" key="10">
    <source>
        <dbReference type="PROSITE" id="PS50157"/>
    </source>
</evidence>
<evidence type="ECO:0000256" key="8">
    <source>
        <dbReference type="PROSITE-ProRule" id="PRU00042"/>
    </source>
</evidence>
<feature type="domain" description="C2H2-type" evidence="10">
    <location>
        <begin position="207"/>
        <end position="230"/>
    </location>
</feature>
<dbReference type="SUPFAM" id="SSF57667">
    <property type="entry name" value="beta-beta-alpha zinc fingers"/>
    <property type="match status" value="2"/>
</dbReference>
<keyword evidence="12" id="KW-1185">Reference proteome</keyword>
<dbReference type="Gene3D" id="3.30.160.60">
    <property type="entry name" value="Classic Zinc Finger"/>
    <property type="match status" value="4"/>
</dbReference>
<dbReference type="GO" id="GO:0006357">
    <property type="term" value="P:regulation of transcription by RNA polymerase II"/>
    <property type="evidence" value="ECO:0007669"/>
    <property type="project" value="TreeGrafter"/>
</dbReference>
<evidence type="ECO:0000256" key="7">
    <source>
        <dbReference type="ARBA" id="ARBA00023242"/>
    </source>
</evidence>
<comment type="subcellular location">
    <subcellularLocation>
        <location evidence="1">Nucleus</location>
    </subcellularLocation>
</comment>
<dbReference type="PROSITE" id="PS50157">
    <property type="entry name" value="ZINC_FINGER_C2H2_2"/>
    <property type="match status" value="6"/>
</dbReference>